<name>A0ABP9HD45_9ACTN</name>
<evidence type="ECO:0000313" key="3">
    <source>
        <dbReference type="Proteomes" id="UP001500466"/>
    </source>
</evidence>
<keyword evidence="3" id="KW-1185">Reference proteome</keyword>
<sequence>MAWALVPAAVTGGLVWFGRAHTPDYAASFFGSRFADAQHLKADLGTALLGLAVLQLLLALAMYGVLPVPQAARHRLATGHRVGGLAAFLVSLPIAVHCIRAYGVATYDTRVTVHSLAGCFLYGAFAAKVIVVRNRRVPGWAIPIVGGVLVVAIALLWYTAALWDFNEQQVPGF</sequence>
<dbReference type="InterPro" id="IPR045382">
    <property type="entry name" value="DUF6529"/>
</dbReference>
<reference evidence="3" key="1">
    <citation type="journal article" date="2019" name="Int. J. Syst. Evol. Microbiol.">
        <title>The Global Catalogue of Microorganisms (GCM) 10K type strain sequencing project: providing services to taxonomists for standard genome sequencing and annotation.</title>
        <authorList>
            <consortium name="The Broad Institute Genomics Platform"/>
            <consortium name="The Broad Institute Genome Sequencing Center for Infectious Disease"/>
            <person name="Wu L."/>
            <person name="Ma J."/>
        </authorList>
    </citation>
    <scope>NUCLEOTIDE SEQUENCE [LARGE SCALE GENOMIC DNA]</scope>
    <source>
        <strain evidence="3">JCM 17986</strain>
    </source>
</reference>
<accession>A0ABP9HD45</accession>
<protein>
    <submittedName>
        <fullName evidence="2">DUF6529 family protein</fullName>
    </submittedName>
</protein>
<feature type="transmembrane region" description="Helical" evidence="1">
    <location>
        <begin position="44"/>
        <end position="65"/>
    </location>
</feature>
<keyword evidence="1" id="KW-0472">Membrane</keyword>
<feature type="transmembrane region" description="Helical" evidence="1">
    <location>
        <begin position="140"/>
        <end position="163"/>
    </location>
</feature>
<dbReference type="Proteomes" id="UP001500466">
    <property type="component" value="Unassembled WGS sequence"/>
</dbReference>
<evidence type="ECO:0000256" key="1">
    <source>
        <dbReference type="SAM" id="Phobius"/>
    </source>
</evidence>
<comment type="caution">
    <text evidence="2">The sequence shown here is derived from an EMBL/GenBank/DDBJ whole genome shotgun (WGS) entry which is preliminary data.</text>
</comment>
<dbReference type="Pfam" id="PF20139">
    <property type="entry name" value="DUF6529"/>
    <property type="match status" value="1"/>
</dbReference>
<organism evidence="2 3">
    <name type="scientific">Yinghuangia aomiensis</name>
    <dbReference type="NCBI Taxonomy" id="676205"/>
    <lineage>
        <taxon>Bacteria</taxon>
        <taxon>Bacillati</taxon>
        <taxon>Actinomycetota</taxon>
        <taxon>Actinomycetes</taxon>
        <taxon>Kitasatosporales</taxon>
        <taxon>Streptomycetaceae</taxon>
        <taxon>Yinghuangia</taxon>
    </lineage>
</organism>
<evidence type="ECO:0000313" key="2">
    <source>
        <dbReference type="EMBL" id="GAA4967943.1"/>
    </source>
</evidence>
<keyword evidence="1" id="KW-1133">Transmembrane helix</keyword>
<gene>
    <name evidence="2" type="ORF">GCM10023205_36160</name>
</gene>
<feature type="transmembrane region" description="Helical" evidence="1">
    <location>
        <begin position="85"/>
        <end position="105"/>
    </location>
</feature>
<feature type="transmembrane region" description="Helical" evidence="1">
    <location>
        <begin position="111"/>
        <end position="131"/>
    </location>
</feature>
<dbReference type="RefSeq" id="WP_345676552.1">
    <property type="nucleotide sequence ID" value="NZ_BAABHS010000012.1"/>
</dbReference>
<dbReference type="EMBL" id="BAABHS010000012">
    <property type="protein sequence ID" value="GAA4967943.1"/>
    <property type="molecule type" value="Genomic_DNA"/>
</dbReference>
<proteinExistence type="predicted"/>
<keyword evidence="1" id="KW-0812">Transmembrane</keyword>